<gene>
    <name evidence="9" type="primary">LOC115014833</name>
</gene>
<sequence length="382" mass="41610">MEAVVGLLVMILGVSHGVATHCDGRQDGVQCFGPLGGTVVVQLMDSDSEISRYQLFYNNKTTLIRVGNNVIITNNIQNGSSFTPSDKTLTLNNLSRNDGGEYKLQTFDNDGKKSGERTLQLTIQAPVSSVLLDSECLSQGEKRVSCSSEGGESPQYSWTLDGHKLTDAELLSANTETNSITLKQHVSGLLLCSVSNDVSSVTTEEKISNCGFIYINCTLNVTQISQWVFAANNTLCIEPTTAPTPTTEASTAGKDTDTTVSINPCTNITTSNQNETKDEPWYIYHLAKVAGVLSALVLLLVIGVAVIYTQKKKQSNKPKAEEDEQELTYAVVTIKQRQASQMQQRAEDTEVEYGQVKFSERPRQTVEPAVDNCVCAKVHKGH</sequence>
<evidence type="ECO:0000256" key="2">
    <source>
        <dbReference type="ARBA" id="ARBA00022729"/>
    </source>
</evidence>
<dbReference type="InterPro" id="IPR013783">
    <property type="entry name" value="Ig-like_fold"/>
</dbReference>
<evidence type="ECO:0000259" key="7">
    <source>
        <dbReference type="PROSITE" id="PS50835"/>
    </source>
</evidence>
<feature type="signal peptide" evidence="6">
    <location>
        <begin position="1"/>
        <end position="17"/>
    </location>
</feature>
<evidence type="ECO:0000256" key="6">
    <source>
        <dbReference type="SAM" id="SignalP"/>
    </source>
</evidence>
<dbReference type="RefSeq" id="XP_029297778.1">
    <property type="nucleotide sequence ID" value="XM_029441918.1"/>
</dbReference>
<dbReference type="InterPro" id="IPR015631">
    <property type="entry name" value="CD2/SLAM_rcpt"/>
</dbReference>
<dbReference type="SUPFAM" id="SSF48726">
    <property type="entry name" value="Immunoglobulin"/>
    <property type="match status" value="1"/>
</dbReference>
<dbReference type="KEGG" id="cgob:115014833"/>
<dbReference type="InParanoid" id="A0A6J2QH93"/>
<keyword evidence="5" id="KW-0812">Transmembrane</keyword>
<comment type="subcellular location">
    <subcellularLocation>
        <location evidence="1">Membrane</location>
    </subcellularLocation>
</comment>
<keyword evidence="2 6" id="KW-0732">Signal</keyword>
<dbReference type="OrthoDB" id="8439544at2759"/>
<evidence type="ECO:0000256" key="3">
    <source>
        <dbReference type="ARBA" id="ARBA00023136"/>
    </source>
</evidence>
<evidence type="ECO:0000256" key="5">
    <source>
        <dbReference type="SAM" id="Phobius"/>
    </source>
</evidence>
<dbReference type="InterPro" id="IPR036179">
    <property type="entry name" value="Ig-like_dom_sf"/>
</dbReference>
<feature type="transmembrane region" description="Helical" evidence="5">
    <location>
        <begin position="281"/>
        <end position="309"/>
    </location>
</feature>
<evidence type="ECO:0000313" key="8">
    <source>
        <dbReference type="Proteomes" id="UP000504630"/>
    </source>
</evidence>
<reference evidence="9" key="1">
    <citation type="submission" date="2025-08" db="UniProtKB">
        <authorList>
            <consortium name="RefSeq"/>
        </authorList>
    </citation>
    <scope>IDENTIFICATION</scope>
</reference>
<evidence type="ECO:0000313" key="9">
    <source>
        <dbReference type="RefSeq" id="XP_029297778.1"/>
    </source>
</evidence>
<keyword evidence="3 5" id="KW-0472">Membrane</keyword>
<dbReference type="AlphaFoldDB" id="A0A6J2QH93"/>
<dbReference type="GeneID" id="115014833"/>
<protein>
    <submittedName>
        <fullName evidence="9">Uncharacterized protein LOC115014833 isoform X1</fullName>
    </submittedName>
</protein>
<organism evidence="8 9">
    <name type="scientific">Cottoperca gobio</name>
    <name type="common">Frogmouth</name>
    <name type="synonym">Aphritis gobio</name>
    <dbReference type="NCBI Taxonomy" id="56716"/>
    <lineage>
        <taxon>Eukaryota</taxon>
        <taxon>Metazoa</taxon>
        <taxon>Chordata</taxon>
        <taxon>Craniata</taxon>
        <taxon>Vertebrata</taxon>
        <taxon>Euteleostomi</taxon>
        <taxon>Actinopterygii</taxon>
        <taxon>Neopterygii</taxon>
        <taxon>Teleostei</taxon>
        <taxon>Neoteleostei</taxon>
        <taxon>Acanthomorphata</taxon>
        <taxon>Eupercaria</taxon>
        <taxon>Perciformes</taxon>
        <taxon>Notothenioidei</taxon>
        <taxon>Bovichtidae</taxon>
        <taxon>Cottoperca</taxon>
    </lineage>
</organism>
<dbReference type="PANTHER" id="PTHR12080:SF111">
    <property type="entry name" value="IMMUNOGLOBULIN V-SET DOMAIN-CONTAINING PROTEIN"/>
    <property type="match status" value="1"/>
</dbReference>
<name>A0A6J2QH93_COTGO</name>
<feature type="domain" description="Ig-like" evidence="7">
    <location>
        <begin position="126"/>
        <end position="208"/>
    </location>
</feature>
<dbReference type="PANTHER" id="PTHR12080">
    <property type="entry name" value="SIGNALING LYMPHOCYTIC ACTIVATION MOLECULE"/>
    <property type="match status" value="1"/>
</dbReference>
<proteinExistence type="predicted"/>
<dbReference type="PROSITE" id="PS50835">
    <property type="entry name" value="IG_LIKE"/>
    <property type="match status" value="1"/>
</dbReference>
<evidence type="ECO:0000256" key="1">
    <source>
        <dbReference type="ARBA" id="ARBA00004370"/>
    </source>
</evidence>
<dbReference type="Gene3D" id="2.60.40.10">
    <property type="entry name" value="Immunoglobulins"/>
    <property type="match status" value="2"/>
</dbReference>
<keyword evidence="4" id="KW-0325">Glycoprotein</keyword>
<dbReference type="InterPro" id="IPR007110">
    <property type="entry name" value="Ig-like_dom"/>
</dbReference>
<feature type="chain" id="PRO_5026848575" evidence="6">
    <location>
        <begin position="18"/>
        <end position="382"/>
    </location>
</feature>
<accession>A0A6J2QH93</accession>
<keyword evidence="8" id="KW-1185">Reference proteome</keyword>
<dbReference type="GO" id="GO:0016020">
    <property type="term" value="C:membrane"/>
    <property type="evidence" value="ECO:0007669"/>
    <property type="project" value="UniProtKB-SubCell"/>
</dbReference>
<dbReference type="Proteomes" id="UP000504630">
    <property type="component" value="Chromosome 10"/>
</dbReference>
<keyword evidence="5" id="KW-1133">Transmembrane helix</keyword>
<evidence type="ECO:0000256" key="4">
    <source>
        <dbReference type="ARBA" id="ARBA00023180"/>
    </source>
</evidence>